<dbReference type="EC" id="2.3.2.27" evidence="4"/>
<protein>
    <recommendedName>
        <fullName evidence="4">RING-type E3 ubiquitin transferase</fullName>
        <ecNumber evidence="4">2.3.2.27</ecNumber>
    </recommendedName>
</protein>
<evidence type="ECO:0000256" key="3">
    <source>
        <dbReference type="ARBA" id="ARBA00004906"/>
    </source>
</evidence>
<evidence type="ECO:0000256" key="7">
    <source>
        <dbReference type="ARBA" id="ARBA00023136"/>
    </source>
</evidence>
<dbReference type="GO" id="GO:0043161">
    <property type="term" value="P:proteasome-mediated ubiquitin-dependent protein catabolic process"/>
    <property type="evidence" value="ECO:0007669"/>
    <property type="project" value="TreeGrafter"/>
</dbReference>
<evidence type="ECO:0000256" key="5">
    <source>
        <dbReference type="ARBA" id="ARBA00022679"/>
    </source>
</evidence>
<sequence>SVFLRTEYDAGEEHLDCDPLAEAIIIPTSRFIDLRTKDVLSKDAGECAICLEELQQGDTIARLPCLCVYHKGRARAEGAGSSQTMGRAALLSCCRLDRAGLRFSHGLLRPVKSGAMEEMLWGRCLVGFRRPLLPQQPLPLLQGHQKHNEGKAVAWVEVVFRA</sequence>
<evidence type="ECO:0000256" key="6">
    <source>
        <dbReference type="ARBA" id="ARBA00022786"/>
    </source>
</evidence>
<dbReference type="GO" id="GO:0061630">
    <property type="term" value="F:ubiquitin protein ligase activity"/>
    <property type="evidence" value="ECO:0007669"/>
    <property type="project" value="UniProtKB-EC"/>
</dbReference>
<evidence type="ECO:0000256" key="4">
    <source>
        <dbReference type="ARBA" id="ARBA00012483"/>
    </source>
</evidence>
<comment type="subcellular location">
    <subcellularLocation>
        <location evidence="2">Membrane</location>
    </subcellularLocation>
</comment>
<evidence type="ECO:0000313" key="9">
    <source>
        <dbReference type="Proteomes" id="UP001488838"/>
    </source>
</evidence>
<dbReference type="AlphaFoldDB" id="A0AAW0IX15"/>
<proteinExistence type="predicted"/>
<reference evidence="8 9" key="1">
    <citation type="journal article" date="2023" name="bioRxiv">
        <title>Conserved and derived expression patterns and positive selection on dental genes reveal complex evolutionary context of ever-growing rodent molars.</title>
        <authorList>
            <person name="Calamari Z.T."/>
            <person name="Song A."/>
            <person name="Cohen E."/>
            <person name="Akter M."/>
            <person name="Roy R.D."/>
            <person name="Hallikas O."/>
            <person name="Christensen M.M."/>
            <person name="Li P."/>
            <person name="Marangoni P."/>
            <person name="Jernvall J."/>
            <person name="Klein O.D."/>
        </authorList>
    </citation>
    <scope>NUCLEOTIDE SEQUENCE [LARGE SCALE GENOMIC DNA]</scope>
    <source>
        <strain evidence="8">V071</strain>
    </source>
</reference>
<dbReference type="GO" id="GO:0016020">
    <property type="term" value="C:membrane"/>
    <property type="evidence" value="ECO:0007669"/>
    <property type="project" value="UniProtKB-SubCell"/>
</dbReference>
<dbReference type="InterPro" id="IPR051878">
    <property type="entry name" value="ZNRF_ubiq-protein_ligase"/>
</dbReference>
<comment type="catalytic activity">
    <reaction evidence="1">
        <text>S-ubiquitinyl-[E2 ubiquitin-conjugating enzyme]-L-cysteine + [acceptor protein]-L-lysine = [E2 ubiquitin-conjugating enzyme]-L-cysteine + N(6)-ubiquitinyl-[acceptor protein]-L-lysine.</text>
        <dbReference type="EC" id="2.3.2.27"/>
    </reaction>
</comment>
<keyword evidence="9" id="KW-1185">Reference proteome</keyword>
<feature type="non-terminal residue" evidence="8">
    <location>
        <position position="162"/>
    </location>
</feature>
<accession>A0AAW0IX15</accession>
<evidence type="ECO:0000313" key="8">
    <source>
        <dbReference type="EMBL" id="KAK7819199.1"/>
    </source>
</evidence>
<dbReference type="GO" id="GO:0005737">
    <property type="term" value="C:cytoplasm"/>
    <property type="evidence" value="ECO:0007669"/>
    <property type="project" value="TreeGrafter"/>
</dbReference>
<keyword evidence="7" id="KW-0472">Membrane</keyword>
<keyword evidence="6" id="KW-0833">Ubl conjugation pathway</keyword>
<feature type="non-terminal residue" evidence="8">
    <location>
        <position position="1"/>
    </location>
</feature>
<organism evidence="8 9">
    <name type="scientific">Myodes glareolus</name>
    <name type="common">Bank vole</name>
    <name type="synonym">Clethrionomys glareolus</name>
    <dbReference type="NCBI Taxonomy" id="447135"/>
    <lineage>
        <taxon>Eukaryota</taxon>
        <taxon>Metazoa</taxon>
        <taxon>Chordata</taxon>
        <taxon>Craniata</taxon>
        <taxon>Vertebrata</taxon>
        <taxon>Euteleostomi</taxon>
        <taxon>Mammalia</taxon>
        <taxon>Eutheria</taxon>
        <taxon>Euarchontoglires</taxon>
        <taxon>Glires</taxon>
        <taxon>Rodentia</taxon>
        <taxon>Myomorpha</taxon>
        <taxon>Muroidea</taxon>
        <taxon>Cricetidae</taxon>
        <taxon>Arvicolinae</taxon>
        <taxon>Myodes</taxon>
    </lineage>
</organism>
<dbReference type="EMBL" id="JBBHLL010000082">
    <property type="protein sequence ID" value="KAK7819199.1"/>
    <property type="molecule type" value="Genomic_DNA"/>
</dbReference>
<comment type="pathway">
    <text evidence="3">Protein modification; protein ubiquitination.</text>
</comment>
<evidence type="ECO:0000256" key="2">
    <source>
        <dbReference type="ARBA" id="ARBA00004370"/>
    </source>
</evidence>
<dbReference type="GO" id="GO:0070936">
    <property type="term" value="P:protein K48-linked ubiquitination"/>
    <property type="evidence" value="ECO:0007669"/>
    <property type="project" value="TreeGrafter"/>
</dbReference>
<dbReference type="Gene3D" id="3.30.40.10">
    <property type="entry name" value="Zinc/RING finger domain, C3HC4 (zinc finger)"/>
    <property type="match status" value="1"/>
</dbReference>
<comment type="caution">
    <text evidence="8">The sequence shown here is derived from an EMBL/GenBank/DDBJ whole genome shotgun (WGS) entry which is preliminary data.</text>
</comment>
<dbReference type="Proteomes" id="UP001488838">
    <property type="component" value="Unassembled WGS sequence"/>
</dbReference>
<dbReference type="InterPro" id="IPR013083">
    <property type="entry name" value="Znf_RING/FYVE/PHD"/>
</dbReference>
<dbReference type="PANTHER" id="PTHR46661">
    <property type="entry name" value="E3 UBIQUITIN-PROTEIN LIGASE ZNRF1-LIKE PROTEIN"/>
    <property type="match status" value="1"/>
</dbReference>
<name>A0AAW0IX15_MYOGA</name>
<dbReference type="PANTHER" id="PTHR46661:SF3">
    <property type="entry name" value="E3 UBIQUITIN-PROTEIN LIGASE ZNRF2"/>
    <property type="match status" value="1"/>
</dbReference>
<evidence type="ECO:0000256" key="1">
    <source>
        <dbReference type="ARBA" id="ARBA00000900"/>
    </source>
</evidence>
<keyword evidence="5" id="KW-0808">Transferase</keyword>
<gene>
    <name evidence="8" type="ORF">U0070_008327</name>
</gene>